<proteinExistence type="inferred from homology"/>
<dbReference type="Gene3D" id="2.40.50.580">
    <property type="match status" value="1"/>
</dbReference>
<dbReference type="Proteomes" id="UP001333818">
    <property type="component" value="Unassembled WGS sequence"/>
</dbReference>
<dbReference type="PANTHER" id="PTHR30545:SF2">
    <property type="entry name" value="SUGAR FERMENTATION STIMULATION PROTEIN A"/>
    <property type="match status" value="1"/>
</dbReference>
<gene>
    <name evidence="1 4" type="primary">sfsA</name>
    <name evidence="4" type="ORF">V2H45_05115</name>
</gene>
<evidence type="ECO:0000313" key="5">
    <source>
        <dbReference type="Proteomes" id="UP001333818"/>
    </source>
</evidence>
<organism evidence="4 5">
    <name type="scientific">Tumidithrix elongata BACA0141</name>
    <dbReference type="NCBI Taxonomy" id="2716417"/>
    <lineage>
        <taxon>Bacteria</taxon>
        <taxon>Bacillati</taxon>
        <taxon>Cyanobacteriota</taxon>
        <taxon>Cyanophyceae</taxon>
        <taxon>Pseudanabaenales</taxon>
        <taxon>Pseudanabaenaceae</taxon>
        <taxon>Tumidithrix</taxon>
        <taxon>Tumidithrix elongata</taxon>
    </lineage>
</organism>
<comment type="caution">
    <text evidence="4">The sequence shown here is derived from an EMBL/GenBank/DDBJ whole genome shotgun (WGS) entry which is preliminary data.</text>
</comment>
<sequence length="249" mass="28102">MPNHPTVHTYPDLLLGKLVKRYKRFFADIELDSGETIVAHCANTGPMTGVCEIGAQVAVFYNPSPKRKLAYSWEMIHIDGVWAGINTSLPNKAIGYMLENHLLPELEPYDTIQPEVAYGEEKSRIDYLLDRKPLLNTQADSQKQRTYVEIKNTTWCDRNIALFPDTVTTRGQKHLRELMSVVNGDSLAAIIYFINRGDCDQFKSGDRADPEYGKLLREAIACGVKVLPCRFHVTPQTITYLGLAELVLD</sequence>
<dbReference type="AlphaFoldDB" id="A0AAW9PYY7"/>
<feature type="domain" description="Sugar fermentation stimulation protein C-terminal" evidence="2">
    <location>
        <begin position="89"/>
        <end position="236"/>
    </location>
</feature>
<name>A0AAW9PYY7_9CYAN</name>
<reference evidence="4" key="1">
    <citation type="submission" date="2024-01" db="EMBL/GenBank/DDBJ databases">
        <title>Bank of Algae and Cyanobacteria of the Azores (BACA) strain genomes.</title>
        <authorList>
            <person name="Luz R."/>
            <person name="Cordeiro R."/>
            <person name="Fonseca A."/>
            <person name="Goncalves V."/>
        </authorList>
    </citation>
    <scope>NUCLEOTIDE SEQUENCE</scope>
    <source>
        <strain evidence="4">BACA0141</strain>
    </source>
</reference>
<comment type="similarity">
    <text evidence="1">Belongs to the SfsA family.</text>
</comment>
<protein>
    <recommendedName>
        <fullName evidence="1">Sugar fermentation stimulation protein homolog</fullName>
    </recommendedName>
</protein>
<dbReference type="Pfam" id="PF03749">
    <property type="entry name" value="SfsA"/>
    <property type="match status" value="1"/>
</dbReference>
<dbReference type="PANTHER" id="PTHR30545">
    <property type="entry name" value="SUGAR FERMENTATION STIMULATION PROTEIN A"/>
    <property type="match status" value="1"/>
</dbReference>
<dbReference type="EMBL" id="JAZBJZ010000013">
    <property type="protein sequence ID" value="MEE3716123.1"/>
    <property type="molecule type" value="Genomic_DNA"/>
</dbReference>
<keyword evidence="5" id="KW-1185">Reference proteome</keyword>
<dbReference type="CDD" id="cd22359">
    <property type="entry name" value="SfsA-like_bacterial"/>
    <property type="match status" value="1"/>
</dbReference>
<dbReference type="NCBIfam" id="TIGR00230">
    <property type="entry name" value="sfsA"/>
    <property type="match status" value="1"/>
</dbReference>
<dbReference type="InterPro" id="IPR041465">
    <property type="entry name" value="SfsA_N"/>
</dbReference>
<dbReference type="Pfam" id="PF17746">
    <property type="entry name" value="SfsA_N"/>
    <property type="match status" value="1"/>
</dbReference>
<accession>A0AAW9PYY7</accession>
<dbReference type="RefSeq" id="WP_330482549.1">
    <property type="nucleotide sequence ID" value="NZ_JAZBJZ010000013.1"/>
</dbReference>
<dbReference type="HAMAP" id="MF_00095">
    <property type="entry name" value="SfsA"/>
    <property type="match status" value="1"/>
</dbReference>
<dbReference type="InterPro" id="IPR040452">
    <property type="entry name" value="SfsA_C"/>
</dbReference>
<feature type="domain" description="SfsA N-terminal OB" evidence="3">
    <location>
        <begin position="19"/>
        <end position="85"/>
    </location>
</feature>
<dbReference type="InterPro" id="IPR005224">
    <property type="entry name" value="SfsA"/>
</dbReference>
<evidence type="ECO:0000259" key="3">
    <source>
        <dbReference type="Pfam" id="PF17746"/>
    </source>
</evidence>
<evidence type="ECO:0000256" key="1">
    <source>
        <dbReference type="HAMAP-Rule" id="MF_00095"/>
    </source>
</evidence>
<dbReference type="Gene3D" id="3.40.1350.60">
    <property type="match status" value="1"/>
</dbReference>
<evidence type="ECO:0000259" key="2">
    <source>
        <dbReference type="Pfam" id="PF03749"/>
    </source>
</evidence>
<evidence type="ECO:0000313" key="4">
    <source>
        <dbReference type="EMBL" id="MEE3716123.1"/>
    </source>
</evidence>
<dbReference type="GO" id="GO:0003677">
    <property type="term" value="F:DNA binding"/>
    <property type="evidence" value="ECO:0007669"/>
    <property type="project" value="InterPro"/>
</dbReference>